<feature type="region of interest" description="Disordered" evidence="8">
    <location>
        <begin position="364"/>
        <end position="405"/>
    </location>
</feature>
<dbReference type="Gene3D" id="3.30.460.10">
    <property type="entry name" value="Beta Polymerase, domain 2"/>
    <property type="match status" value="1"/>
</dbReference>
<keyword evidence="11" id="KW-0548">Nucleotidyltransferase</keyword>
<name>A0AAX4PFV5_9CHLO</name>
<comment type="cofactor">
    <cofactor evidence="2">
        <name>Mg(2+)</name>
        <dbReference type="ChEBI" id="CHEBI:18420"/>
    </cofactor>
</comment>
<feature type="compositionally biased region" description="Polar residues" evidence="8">
    <location>
        <begin position="122"/>
        <end position="134"/>
    </location>
</feature>
<evidence type="ECO:0000256" key="6">
    <source>
        <dbReference type="ARBA" id="ARBA00022723"/>
    </source>
</evidence>
<dbReference type="CDD" id="cd05402">
    <property type="entry name" value="NT_PAP_TUTase"/>
    <property type="match status" value="1"/>
</dbReference>
<feature type="compositionally biased region" description="Acidic residues" evidence="8">
    <location>
        <begin position="368"/>
        <end position="377"/>
    </location>
</feature>
<evidence type="ECO:0000256" key="2">
    <source>
        <dbReference type="ARBA" id="ARBA00001946"/>
    </source>
</evidence>
<evidence type="ECO:0000313" key="12">
    <source>
        <dbReference type="Proteomes" id="UP001472866"/>
    </source>
</evidence>
<dbReference type="GO" id="GO:0031123">
    <property type="term" value="P:RNA 3'-end processing"/>
    <property type="evidence" value="ECO:0007669"/>
    <property type="project" value="TreeGrafter"/>
</dbReference>
<dbReference type="Proteomes" id="UP001472866">
    <property type="component" value="Chromosome 10"/>
</dbReference>
<feature type="domain" description="PAP-associated" evidence="9">
    <location>
        <begin position="560"/>
        <end position="617"/>
    </location>
</feature>
<dbReference type="GO" id="GO:0005737">
    <property type="term" value="C:cytoplasm"/>
    <property type="evidence" value="ECO:0007669"/>
    <property type="project" value="UniProtKB-SubCell"/>
</dbReference>
<proteinExistence type="predicted"/>
<reference evidence="11 12" key="1">
    <citation type="submission" date="2024-03" db="EMBL/GenBank/DDBJ databases">
        <title>Complete genome sequence of the green alga Chloropicon roscoffensis RCC1871.</title>
        <authorList>
            <person name="Lemieux C."/>
            <person name="Pombert J.-F."/>
            <person name="Otis C."/>
            <person name="Turmel M."/>
        </authorList>
    </citation>
    <scope>NUCLEOTIDE SEQUENCE [LARGE SCALE GENOMIC DNA]</scope>
    <source>
        <strain evidence="11 12">RCC1871</strain>
    </source>
</reference>
<evidence type="ECO:0000256" key="8">
    <source>
        <dbReference type="SAM" id="MobiDB-lite"/>
    </source>
</evidence>
<dbReference type="EMBL" id="CP151510">
    <property type="protein sequence ID" value="WZN64890.1"/>
    <property type="molecule type" value="Genomic_DNA"/>
</dbReference>
<evidence type="ECO:0000256" key="3">
    <source>
        <dbReference type="ARBA" id="ARBA00004496"/>
    </source>
</evidence>
<keyword evidence="12" id="KW-1185">Reference proteome</keyword>
<dbReference type="InterPro" id="IPR043519">
    <property type="entry name" value="NT_sf"/>
</dbReference>
<dbReference type="InterPro" id="IPR002058">
    <property type="entry name" value="PAP_assoc"/>
</dbReference>
<dbReference type="PANTHER" id="PTHR12271:SF40">
    <property type="entry name" value="POLY(A) RNA POLYMERASE GLD2"/>
    <property type="match status" value="1"/>
</dbReference>
<evidence type="ECO:0000256" key="1">
    <source>
        <dbReference type="ARBA" id="ARBA00001936"/>
    </source>
</evidence>
<comment type="cofactor">
    <cofactor evidence="1">
        <name>Mn(2+)</name>
        <dbReference type="ChEBI" id="CHEBI:29035"/>
    </cofactor>
</comment>
<feature type="compositionally biased region" description="Low complexity" evidence="8">
    <location>
        <begin position="693"/>
        <end position="702"/>
    </location>
</feature>
<evidence type="ECO:0000259" key="9">
    <source>
        <dbReference type="Pfam" id="PF03828"/>
    </source>
</evidence>
<gene>
    <name evidence="11" type="ORF">HKI87_10g64470</name>
</gene>
<feature type="region of interest" description="Disordered" evidence="8">
    <location>
        <begin position="219"/>
        <end position="290"/>
    </location>
</feature>
<keyword evidence="4" id="KW-0963">Cytoplasm</keyword>
<evidence type="ECO:0000256" key="4">
    <source>
        <dbReference type="ARBA" id="ARBA00022490"/>
    </source>
</evidence>
<dbReference type="Pfam" id="PF22600">
    <property type="entry name" value="MTPAP-like_central"/>
    <property type="match status" value="1"/>
</dbReference>
<dbReference type="Pfam" id="PF03828">
    <property type="entry name" value="PAP_assoc"/>
    <property type="match status" value="1"/>
</dbReference>
<accession>A0AAX4PFV5</accession>
<feature type="compositionally biased region" description="Basic and acidic residues" evidence="8">
    <location>
        <begin position="250"/>
        <end position="272"/>
    </location>
</feature>
<sequence>MNGEDANNPRRGIVGGMPDGFSASNDDGSKLLALLQGGQEPGRQAPGLAPQQPAFMGTMMPVPPPPGSQPQSQGHLLPPGMTLGLNARSTQPPGLPDPRASSGFLSGLQPQQQQRGVAASSDGWNPTQFVQDVGSSLLFGGNSTWSMSDQESSQGLGSLWSRPAQGGGGGGGRPLEPSSMAPPPPPPRLGSAGPIGPGGLPPTLLSRPSAAEGFQVRHGHAAAGGGPPGHHHLQQARAGVGAPRPPPQMDGERRQQPHQRLEDRRERGRGRGQEGYNRIRGSMGYTKQPKWQPQALNRELMRMYQSLLPTKQEVQMKNKCFKKIQRILNKKFRGSALHMFGSSANNLGVCQNHDIDLSIEIDVRPDASDDSGSDSENEDLRDQISGRNNNSNGGGGGGGDPRPTQQQVVKQMAGLLRRSRMSKVFAIPKARVPIVKFIEPETSIECDICVNNLLAVENTSLLRLYSEIDPRLKELVILIKHWSKCRGVNGAFKGTLSSYAYVIMVIHLLQTVQPAILPCLQDDSLYRPTVDKVVDGWECRYSDEASKFEGFGSLNKMTTAELLYQFFYYWGYRHNYKSSVVSMRVGDWLSKEEKGWTTRKQGDNHLICIEDPFQVSNDLGRVVGRKTIFYLRDEFKRAADILANAVDPVRAGLFAVLSEDEKERKMKEYIDEVEESRRRRRKSTDSKDRRGDNNNNNRNSKNSNRERN</sequence>
<feature type="region of interest" description="Disordered" evidence="8">
    <location>
        <begin position="1"/>
        <end position="207"/>
    </location>
</feature>
<evidence type="ECO:0000256" key="5">
    <source>
        <dbReference type="ARBA" id="ARBA00022679"/>
    </source>
</evidence>
<evidence type="ECO:0000259" key="10">
    <source>
        <dbReference type="Pfam" id="PF22600"/>
    </source>
</evidence>
<dbReference type="GO" id="GO:0016779">
    <property type="term" value="F:nucleotidyltransferase activity"/>
    <property type="evidence" value="ECO:0007669"/>
    <property type="project" value="UniProtKB-KW"/>
</dbReference>
<evidence type="ECO:0000256" key="7">
    <source>
        <dbReference type="ARBA" id="ARBA00022842"/>
    </source>
</evidence>
<feature type="compositionally biased region" description="Basic and acidic residues" evidence="8">
    <location>
        <begin position="683"/>
        <end position="692"/>
    </location>
</feature>
<dbReference type="GO" id="GO:0046872">
    <property type="term" value="F:metal ion binding"/>
    <property type="evidence" value="ECO:0007669"/>
    <property type="project" value="UniProtKB-KW"/>
</dbReference>
<dbReference type="AlphaFoldDB" id="A0AAX4PFV5"/>
<keyword evidence="5" id="KW-0808">Transferase</keyword>
<comment type="subcellular location">
    <subcellularLocation>
        <location evidence="3">Cytoplasm</location>
    </subcellularLocation>
</comment>
<dbReference type="InterPro" id="IPR054708">
    <property type="entry name" value="MTPAP-like_central"/>
</dbReference>
<dbReference type="SUPFAM" id="SSF81301">
    <property type="entry name" value="Nucleotidyltransferase"/>
    <property type="match status" value="1"/>
</dbReference>
<feature type="domain" description="Poly(A) RNA polymerase mitochondrial-like central palm" evidence="10">
    <location>
        <begin position="296"/>
        <end position="467"/>
    </location>
</feature>
<protein>
    <submittedName>
        <fullName evidence="11">UTP:RNA uridylyltransferase</fullName>
    </submittedName>
</protein>
<feature type="region of interest" description="Disordered" evidence="8">
    <location>
        <begin position="667"/>
        <end position="708"/>
    </location>
</feature>
<dbReference type="SUPFAM" id="SSF81631">
    <property type="entry name" value="PAP/OAS1 substrate-binding domain"/>
    <property type="match status" value="1"/>
</dbReference>
<evidence type="ECO:0000313" key="11">
    <source>
        <dbReference type="EMBL" id="WZN64890.1"/>
    </source>
</evidence>
<keyword evidence="6" id="KW-0479">Metal-binding</keyword>
<keyword evidence="7" id="KW-0460">Magnesium</keyword>
<organism evidence="11 12">
    <name type="scientific">Chloropicon roscoffensis</name>
    <dbReference type="NCBI Taxonomy" id="1461544"/>
    <lineage>
        <taxon>Eukaryota</taxon>
        <taxon>Viridiplantae</taxon>
        <taxon>Chlorophyta</taxon>
        <taxon>Chloropicophyceae</taxon>
        <taxon>Chloropicales</taxon>
        <taxon>Chloropicaceae</taxon>
        <taxon>Chloropicon</taxon>
    </lineage>
</organism>
<feature type="compositionally biased region" description="Polar residues" evidence="8">
    <location>
        <begin position="141"/>
        <end position="156"/>
    </location>
</feature>
<dbReference type="Gene3D" id="1.10.1410.10">
    <property type="match status" value="1"/>
</dbReference>
<dbReference type="PANTHER" id="PTHR12271">
    <property type="entry name" value="POLY A POLYMERASE CID PAP -RELATED"/>
    <property type="match status" value="1"/>
</dbReference>